<proteinExistence type="predicted"/>
<name>A0A2H3GB27_FUSOX</name>
<feature type="region of interest" description="Disordered" evidence="1">
    <location>
        <begin position="184"/>
        <end position="232"/>
    </location>
</feature>
<evidence type="ECO:0000313" key="2">
    <source>
        <dbReference type="EMBL" id="PCD21512.1"/>
    </source>
</evidence>
<protein>
    <submittedName>
        <fullName evidence="2">Uncharacterized protein</fullName>
    </submittedName>
</protein>
<dbReference type="AlphaFoldDB" id="A0A2H3GB27"/>
<accession>A0A2H3GB27</accession>
<feature type="compositionally biased region" description="Basic and acidic residues" evidence="1">
    <location>
        <begin position="187"/>
        <end position="198"/>
    </location>
</feature>
<sequence>MEMSGACRPIALQKEWGDREMFCPAPFYLHVVSLHSATASNQTSPSVILLAKSADISRLEVIRAQMSLNKASKKQNATNETTYQRKKNGVLKELRQMALVPWPGIEGTMNGLGLPTLKDVYTVVKRAEEEKTDVRDLFQTEAEKADAVKTGVYAMLGMSDPEPVKAGSGITIDAISGTGTEISVGSDVHHTVGPDSRVHTPSSPPPKQSQSSETARHAGLRETTSSIMRRWS</sequence>
<evidence type="ECO:0000313" key="3">
    <source>
        <dbReference type="Proteomes" id="UP000219602"/>
    </source>
</evidence>
<dbReference type="Proteomes" id="UP000219602">
    <property type="component" value="Unassembled WGS sequence"/>
</dbReference>
<reference evidence="2 3" key="2">
    <citation type="journal article" date="2017" name="Sci. Rep.">
        <title>A mobile pathogenicity chromosome in Fusarium oxysporum for infection of multiple cucurbit species.</title>
        <authorList>
            <person name="van Dam P."/>
            <person name="Fokkens L."/>
            <person name="Ayukawa Y."/>
            <person name="van der Gragt M."/>
            <person name="Ter Horst A."/>
            <person name="Brankovics B."/>
            <person name="Houterman P.M."/>
            <person name="Arie T."/>
            <person name="Rep M."/>
        </authorList>
    </citation>
    <scope>NUCLEOTIDE SEQUENCE [LARGE SCALE GENOMIC DNA]</scope>
    <source>
        <strain evidence="2 3">Forc016</strain>
    </source>
</reference>
<reference evidence="2 3" key="1">
    <citation type="journal article" date="2016" name="Environ. Microbiol.">
        <title>Effector profiles distinguish formae speciales of Fusarium oxysporum.</title>
        <authorList>
            <person name="van Dam P."/>
            <person name="Fokkens L."/>
            <person name="Schmidt S.M."/>
            <person name="Linmans J.H."/>
            <person name="Kistler H.C."/>
            <person name="Ma L.J."/>
            <person name="Rep M."/>
        </authorList>
    </citation>
    <scope>NUCLEOTIDE SEQUENCE [LARGE SCALE GENOMIC DNA]</scope>
    <source>
        <strain evidence="2 3">Forc016</strain>
    </source>
</reference>
<comment type="caution">
    <text evidence="2">The sequence shown here is derived from an EMBL/GenBank/DDBJ whole genome shotgun (WGS) entry which is preliminary data.</text>
</comment>
<gene>
    <name evidence="2" type="ORF">AU210_016473</name>
</gene>
<dbReference type="EMBL" id="MABQ02000013">
    <property type="protein sequence ID" value="PCD21512.1"/>
    <property type="molecule type" value="Genomic_DNA"/>
</dbReference>
<evidence type="ECO:0000256" key="1">
    <source>
        <dbReference type="SAM" id="MobiDB-lite"/>
    </source>
</evidence>
<organism evidence="2 3">
    <name type="scientific">Fusarium oxysporum f. sp. radicis-cucumerinum</name>
    <dbReference type="NCBI Taxonomy" id="327505"/>
    <lineage>
        <taxon>Eukaryota</taxon>
        <taxon>Fungi</taxon>
        <taxon>Dikarya</taxon>
        <taxon>Ascomycota</taxon>
        <taxon>Pezizomycotina</taxon>
        <taxon>Sordariomycetes</taxon>
        <taxon>Hypocreomycetidae</taxon>
        <taxon>Hypocreales</taxon>
        <taxon>Nectriaceae</taxon>
        <taxon>Fusarium</taxon>
        <taxon>Fusarium oxysporum species complex</taxon>
    </lineage>
</organism>
<feature type="compositionally biased region" description="Polar residues" evidence="1">
    <location>
        <begin position="222"/>
        <end position="232"/>
    </location>
</feature>